<dbReference type="EMBL" id="CAICTM010000729">
    <property type="protein sequence ID" value="CAB9515667.1"/>
    <property type="molecule type" value="Genomic_DNA"/>
</dbReference>
<evidence type="ECO:0000256" key="1">
    <source>
        <dbReference type="SAM" id="Coils"/>
    </source>
</evidence>
<organism evidence="2 3">
    <name type="scientific">Seminavis robusta</name>
    <dbReference type="NCBI Taxonomy" id="568900"/>
    <lineage>
        <taxon>Eukaryota</taxon>
        <taxon>Sar</taxon>
        <taxon>Stramenopiles</taxon>
        <taxon>Ochrophyta</taxon>
        <taxon>Bacillariophyta</taxon>
        <taxon>Bacillariophyceae</taxon>
        <taxon>Bacillariophycidae</taxon>
        <taxon>Naviculales</taxon>
        <taxon>Naviculaceae</taxon>
        <taxon>Seminavis</taxon>
    </lineage>
</organism>
<gene>
    <name evidence="2" type="ORF">SEMRO_730_G194140.1</name>
</gene>
<reference evidence="2" key="1">
    <citation type="submission" date="2020-06" db="EMBL/GenBank/DDBJ databases">
        <authorList>
            <consortium name="Plant Systems Biology data submission"/>
        </authorList>
    </citation>
    <scope>NUCLEOTIDE SEQUENCE</scope>
    <source>
        <strain evidence="2">D6</strain>
    </source>
</reference>
<dbReference type="InterPro" id="IPR022074">
    <property type="entry name" value="DUF3626"/>
</dbReference>
<protein>
    <submittedName>
        <fullName evidence="2">Uncharacterized protein</fullName>
    </submittedName>
</protein>
<keyword evidence="1" id="KW-0175">Coiled coil</keyword>
<name>A0A9N8HK50_9STRA</name>
<evidence type="ECO:0000313" key="2">
    <source>
        <dbReference type="EMBL" id="CAB9515667.1"/>
    </source>
</evidence>
<dbReference type="AlphaFoldDB" id="A0A9N8HK50"/>
<dbReference type="OrthoDB" id="5982664at2759"/>
<accession>A0A9N8HK50</accession>
<evidence type="ECO:0000313" key="3">
    <source>
        <dbReference type="Proteomes" id="UP001153069"/>
    </source>
</evidence>
<comment type="caution">
    <text evidence="2">The sequence shown here is derived from an EMBL/GenBank/DDBJ whole genome shotgun (WGS) entry which is preliminary data.</text>
</comment>
<sequence length="435" mass="49442">MDATATAATTTALDMAGFEELDRTVAEQLQREEDLEREALDDAMAQAFQHRGDEDKQSKAMDWQGEGELAFLQQLQWEEELESLDTFFLDEEEEDQKKASIEQEECDRAVARQLQRDEQEEDCDMAVARQLQRDEQEEQMILDMVVAQEFQRAEEEQGNKNHSLNHPSKQEVFDLLVPSQKNAIDYVKRKAKDMHNKSLPKLQSRFINLGFTPEDLQQCLDYIQDDATIVIHLRESTLSLLVKDTHYRNLFETNTSGGTRDKSARGGWESHMFGGCYNSSACFDRPKYGCLNVSGDVRGVRSARSYGNIFMILQPNVRYRSTFFSKDTGAFVTSATLATHEFYAHVLDGYSNDDLSSMINVCKSARAGGIESNCRSYKEVQIHGPVCLATDIQALSVPGRYQTASEVLKKDVLEFQKKANCNILWQDDLLNPEAD</sequence>
<dbReference type="Pfam" id="PF12294">
    <property type="entry name" value="DUF3626"/>
    <property type="match status" value="1"/>
</dbReference>
<feature type="coiled-coil region" evidence="1">
    <location>
        <begin position="18"/>
        <end position="46"/>
    </location>
</feature>
<keyword evidence="3" id="KW-1185">Reference proteome</keyword>
<proteinExistence type="predicted"/>
<dbReference type="Proteomes" id="UP001153069">
    <property type="component" value="Unassembled WGS sequence"/>
</dbReference>